<gene>
    <name evidence="9" type="ORF">DFH45_000993</name>
</gene>
<feature type="transmembrane region" description="Helical" evidence="8">
    <location>
        <begin position="295"/>
        <end position="313"/>
    </location>
</feature>
<evidence type="ECO:0000256" key="4">
    <source>
        <dbReference type="ARBA" id="ARBA00022475"/>
    </source>
</evidence>
<dbReference type="GO" id="GO:0055085">
    <property type="term" value="P:transmembrane transport"/>
    <property type="evidence" value="ECO:0007669"/>
    <property type="project" value="TreeGrafter"/>
</dbReference>
<feature type="transmembrane region" description="Helical" evidence="8">
    <location>
        <begin position="82"/>
        <end position="105"/>
    </location>
</feature>
<name>A0A9Q5CCM6_CLOBE</name>
<dbReference type="EMBL" id="JABSXK010000001">
    <property type="protein sequence ID" value="NRV08030.1"/>
    <property type="molecule type" value="Genomic_DNA"/>
</dbReference>
<evidence type="ECO:0000313" key="10">
    <source>
        <dbReference type="Proteomes" id="UP000821656"/>
    </source>
</evidence>
<feature type="transmembrane region" description="Helical" evidence="8">
    <location>
        <begin position="230"/>
        <end position="253"/>
    </location>
</feature>
<comment type="caution">
    <text evidence="9">The sequence shown here is derived from an EMBL/GenBank/DDBJ whole genome shotgun (WGS) entry which is preliminary data.</text>
</comment>
<keyword evidence="6 8" id="KW-1133">Transmembrane helix</keyword>
<dbReference type="Pfam" id="PF01594">
    <property type="entry name" value="AI-2E_transport"/>
    <property type="match status" value="1"/>
</dbReference>
<feature type="transmembrane region" description="Helical" evidence="8">
    <location>
        <begin position="325"/>
        <end position="347"/>
    </location>
</feature>
<accession>A0A9Q5CCM6</accession>
<feature type="transmembrane region" description="Helical" evidence="8">
    <location>
        <begin position="16"/>
        <end position="33"/>
    </location>
</feature>
<sequence>MERMWNELFINRNIKYRDILIFALIGVIGYKLIDNYNFFFDIGRKVLSIMSPFIYAIICAYILNPVVSFFENNFKTKRAISILITYFIIIALIIIILFFTIPSIVDSIVNITKEMPAYVEIIQKWINTLLQNERIKTLIVQAGLLNKLQEMSSQIGSVTIGLLQNFIMYLLSFTSNLVSVIFGFLISIYVLMDKEKLLKRARTITYMIFNEEKGNKLVTFIRTYNKMIGVYIGIKAIDSAIIGFISLIGLLIVGEPYAPLIALIEGITNMIPYFGPLIGEVVGAGVAIFVSPMKAFMVFILLLCIHLFDAWYLDPKLIGKKVGVSPLGIILGVAIGGGFWGPFGMLLGSPTMATIKIYYEKTVEEFRKKNPGLVKKESLGEIDL</sequence>
<evidence type="ECO:0000256" key="7">
    <source>
        <dbReference type="ARBA" id="ARBA00023136"/>
    </source>
</evidence>
<reference evidence="9" key="1">
    <citation type="submission" date="2020-05" db="EMBL/GenBank/DDBJ databases">
        <title>Genomic insights into acetone-butanol-ethanol (ABE) fermentation by sequencing solventogenic clostridia strains.</title>
        <authorList>
            <person name="Brown S."/>
        </authorList>
    </citation>
    <scope>NUCLEOTIDE SEQUENCE</scope>
    <source>
        <strain evidence="9">DJ126</strain>
    </source>
</reference>
<comment type="subcellular location">
    <subcellularLocation>
        <location evidence="1">Cell membrane</location>
        <topology evidence="1">Multi-pass membrane protein</topology>
    </subcellularLocation>
</comment>
<keyword evidence="3" id="KW-0813">Transport</keyword>
<evidence type="ECO:0000256" key="3">
    <source>
        <dbReference type="ARBA" id="ARBA00022448"/>
    </source>
</evidence>
<dbReference type="PANTHER" id="PTHR21716:SF53">
    <property type="entry name" value="PERMEASE PERM-RELATED"/>
    <property type="match status" value="1"/>
</dbReference>
<feature type="transmembrane region" description="Helical" evidence="8">
    <location>
        <begin position="273"/>
        <end position="290"/>
    </location>
</feature>
<dbReference type="InterPro" id="IPR002549">
    <property type="entry name" value="AI-2E-like"/>
</dbReference>
<evidence type="ECO:0000256" key="6">
    <source>
        <dbReference type="ARBA" id="ARBA00022989"/>
    </source>
</evidence>
<feature type="transmembrane region" description="Helical" evidence="8">
    <location>
        <begin position="166"/>
        <end position="192"/>
    </location>
</feature>
<evidence type="ECO:0000256" key="1">
    <source>
        <dbReference type="ARBA" id="ARBA00004651"/>
    </source>
</evidence>
<feature type="transmembrane region" description="Helical" evidence="8">
    <location>
        <begin position="53"/>
        <end position="70"/>
    </location>
</feature>
<evidence type="ECO:0000313" key="9">
    <source>
        <dbReference type="EMBL" id="NRV08030.1"/>
    </source>
</evidence>
<dbReference type="Proteomes" id="UP000821656">
    <property type="component" value="Unassembled WGS sequence"/>
</dbReference>
<keyword evidence="7 8" id="KW-0472">Membrane</keyword>
<comment type="similarity">
    <text evidence="2">Belongs to the autoinducer-2 exporter (AI-2E) (TC 2.A.86) family.</text>
</comment>
<dbReference type="GO" id="GO:0005886">
    <property type="term" value="C:plasma membrane"/>
    <property type="evidence" value="ECO:0007669"/>
    <property type="project" value="UniProtKB-SubCell"/>
</dbReference>
<evidence type="ECO:0000256" key="2">
    <source>
        <dbReference type="ARBA" id="ARBA00009773"/>
    </source>
</evidence>
<evidence type="ECO:0000256" key="5">
    <source>
        <dbReference type="ARBA" id="ARBA00022692"/>
    </source>
</evidence>
<protein>
    <submittedName>
        <fullName evidence="9">PurR-regulated permease PerM</fullName>
    </submittedName>
</protein>
<keyword evidence="5 8" id="KW-0812">Transmembrane</keyword>
<organism evidence="9 10">
    <name type="scientific">Clostridium beijerinckii</name>
    <name type="common">Clostridium MP</name>
    <dbReference type="NCBI Taxonomy" id="1520"/>
    <lineage>
        <taxon>Bacteria</taxon>
        <taxon>Bacillati</taxon>
        <taxon>Bacillota</taxon>
        <taxon>Clostridia</taxon>
        <taxon>Eubacteriales</taxon>
        <taxon>Clostridiaceae</taxon>
        <taxon>Clostridium</taxon>
    </lineage>
</organism>
<keyword evidence="4" id="KW-1003">Cell membrane</keyword>
<evidence type="ECO:0000256" key="8">
    <source>
        <dbReference type="SAM" id="Phobius"/>
    </source>
</evidence>
<proteinExistence type="inferred from homology"/>
<dbReference type="PANTHER" id="PTHR21716">
    <property type="entry name" value="TRANSMEMBRANE PROTEIN"/>
    <property type="match status" value="1"/>
</dbReference>
<dbReference type="AlphaFoldDB" id="A0A9Q5CCM6"/>